<dbReference type="CDD" id="cd00186">
    <property type="entry name" value="TOP1Ac"/>
    <property type="match status" value="1"/>
</dbReference>
<evidence type="ECO:0000256" key="14">
    <source>
        <dbReference type="ARBA" id="ARBA00032877"/>
    </source>
</evidence>
<evidence type="ECO:0000256" key="6">
    <source>
        <dbReference type="ARBA" id="ARBA00022833"/>
    </source>
</evidence>
<dbReference type="Pfam" id="PF01751">
    <property type="entry name" value="Toprim"/>
    <property type="match status" value="1"/>
</dbReference>
<evidence type="ECO:0000256" key="3">
    <source>
        <dbReference type="ARBA" id="ARBA00012891"/>
    </source>
</evidence>
<feature type="domain" description="Toprim" evidence="16">
    <location>
        <begin position="357"/>
        <end position="472"/>
    </location>
</feature>
<dbReference type="Pfam" id="PF01131">
    <property type="entry name" value="Topoisom_bac"/>
    <property type="match status" value="1"/>
</dbReference>
<dbReference type="SUPFAM" id="SSF56712">
    <property type="entry name" value="Prokaryotic type I DNA topoisomerase"/>
    <property type="match status" value="1"/>
</dbReference>
<evidence type="ECO:0000256" key="7">
    <source>
        <dbReference type="ARBA" id="ARBA00022842"/>
    </source>
</evidence>
<dbReference type="Gene3D" id="2.70.20.10">
    <property type="entry name" value="Topoisomerase I, domain 3"/>
    <property type="match status" value="1"/>
</dbReference>
<dbReference type="InterPro" id="IPR013824">
    <property type="entry name" value="Topo_IA_cen_sub1"/>
</dbReference>
<dbReference type="InterPro" id="IPR006171">
    <property type="entry name" value="TOPRIM_dom"/>
</dbReference>
<evidence type="ECO:0000256" key="2">
    <source>
        <dbReference type="ARBA" id="ARBA00009446"/>
    </source>
</evidence>
<dbReference type="InterPro" id="IPR023406">
    <property type="entry name" value="Topo_IA_AS"/>
</dbReference>
<dbReference type="EC" id="5.6.2.1" evidence="3"/>
<dbReference type="GO" id="GO:0003917">
    <property type="term" value="F:DNA topoisomerase type I (single strand cut, ATP-independent) activity"/>
    <property type="evidence" value="ECO:0007669"/>
    <property type="project" value="UniProtKB-EC"/>
</dbReference>
<dbReference type="PRINTS" id="PR00417">
    <property type="entry name" value="PRTPISMRASEI"/>
</dbReference>
<accession>A0AAV7EL97</accession>
<feature type="region of interest" description="Disordered" evidence="15">
    <location>
        <begin position="181"/>
        <end position="356"/>
    </location>
</feature>
<feature type="compositionally biased region" description="Low complexity" evidence="15">
    <location>
        <begin position="142"/>
        <end position="159"/>
    </location>
</feature>
<gene>
    <name evidence="18" type="ORF">H6P81_008566</name>
</gene>
<comment type="similarity">
    <text evidence="2">Belongs to the type IA topoisomerase family.</text>
</comment>
<evidence type="ECO:0000256" key="9">
    <source>
        <dbReference type="ARBA" id="ARBA00023125"/>
    </source>
</evidence>
<evidence type="ECO:0000256" key="1">
    <source>
        <dbReference type="ARBA" id="ARBA00000213"/>
    </source>
</evidence>
<dbReference type="Pfam" id="PF13368">
    <property type="entry name" value="Toprim_C_rpt"/>
    <property type="match status" value="2"/>
</dbReference>
<evidence type="ECO:0000256" key="8">
    <source>
        <dbReference type="ARBA" id="ARBA00023029"/>
    </source>
</evidence>
<dbReference type="InterPro" id="IPR013825">
    <property type="entry name" value="Topo_IA_cen_sub2"/>
</dbReference>
<dbReference type="NCBIfam" id="TIGR01051">
    <property type="entry name" value="topA_bact"/>
    <property type="match status" value="1"/>
</dbReference>
<dbReference type="SMART" id="SM00437">
    <property type="entry name" value="TOP1Ac"/>
    <property type="match status" value="1"/>
</dbReference>
<dbReference type="InterPro" id="IPR013826">
    <property type="entry name" value="Topo_IA_cen_sub3"/>
</dbReference>
<dbReference type="PANTHER" id="PTHR42785:SF1">
    <property type="entry name" value="DNA TOPOISOMERASE"/>
    <property type="match status" value="1"/>
</dbReference>
<keyword evidence="10" id="KW-0413">Isomerase</keyword>
<dbReference type="InterPro" id="IPR013498">
    <property type="entry name" value="Topo_IA_Znf"/>
</dbReference>
<dbReference type="InterPro" id="IPR013497">
    <property type="entry name" value="Topo_IA_cen"/>
</dbReference>
<feature type="region of interest" description="Disordered" evidence="15">
    <location>
        <begin position="136"/>
        <end position="164"/>
    </location>
</feature>
<dbReference type="SMART" id="SM00493">
    <property type="entry name" value="TOPRIM"/>
    <property type="match status" value="1"/>
</dbReference>
<dbReference type="SMART" id="SM00436">
    <property type="entry name" value="TOP1Bc"/>
    <property type="match status" value="1"/>
</dbReference>
<dbReference type="InterPro" id="IPR034149">
    <property type="entry name" value="TOPRIM_TopoI"/>
</dbReference>
<keyword evidence="9" id="KW-0238">DNA-binding</keyword>
<evidence type="ECO:0000259" key="17">
    <source>
        <dbReference type="PROSITE" id="PS52039"/>
    </source>
</evidence>
<dbReference type="PROSITE" id="PS50880">
    <property type="entry name" value="TOPRIM"/>
    <property type="match status" value="1"/>
</dbReference>
<dbReference type="InterPro" id="IPR005733">
    <property type="entry name" value="TopoI_bac-type"/>
</dbReference>
<keyword evidence="5" id="KW-0863">Zinc-finger</keyword>
<evidence type="ECO:0000256" key="12">
    <source>
        <dbReference type="ARBA" id="ARBA00031985"/>
    </source>
</evidence>
<evidence type="ECO:0000259" key="16">
    <source>
        <dbReference type="PROSITE" id="PS50880"/>
    </source>
</evidence>
<keyword evidence="7" id="KW-0460">Magnesium</keyword>
<dbReference type="EMBL" id="JAINDJ010000004">
    <property type="protein sequence ID" value="KAG9448601.1"/>
    <property type="molecule type" value="Genomic_DNA"/>
</dbReference>
<reference evidence="18 19" key="1">
    <citation type="submission" date="2021-07" db="EMBL/GenBank/DDBJ databases">
        <title>The Aristolochia fimbriata genome: insights into angiosperm evolution, floral development and chemical biosynthesis.</title>
        <authorList>
            <person name="Jiao Y."/>
        </authorList>
    </citation>
    <scope>NUCLEOTIDE SEQUENCE [LARGE SCALE GENOMIC DNA]</scope>
    <source>
        <strain evidence="18">IBCAS-2021</strain>
        <tissue evidence="18">Leaf</tissue>
    </source>
</reference>
<dbReference type="Gene3D" id="3.40.50.140">
    <property type="match status" value="1"/>
</dbReference>
<dbReference type="HAMAP" id="MF_00952">
    <property type="entry name" value="Topoisom_1_prok"/>
    <property type="match status" value="1"/>
</dbReference>
<dbReference type="Gene3D" id="1.10.290.10">
    <property type="entry name" value="Topoisomerase I, domain 4"/>
    <property type="match status" value="1"/>
</dbReference>
<evidence type="ECO:0000313" key="19">
    <source>
        <dbReference type="Proteomes" id="UP000825729"/>
    </source>
</evidence>
<proteinExistence type="inferred from homology"/>
<keyword evidence="8" id="KW-0799">Topoisomerase</keyword>
<dbReference type="InterPro" id="IPR023405">
    <property type="entry name" value="Topo_IA_core_domain"/>
</dbReference>
<dbReference type="Gene3D" id="1.10.460.10">
    <property type="entry name" value="Topoisomerase I, domain 2"/>
    <property type="match status" value="1"/>
</dbReference>
<comment type="catalytic activity">
    <reaction evidence="1">
        <text>ATP-independent breakage of single-stranded DNA, followed by passage and rejoining.</text>
        <dbReference type="EC" id="5.6.2.1"/>
    </reaction>
</comment>
<dbReference type="GO" id="GO:0008270">
    <property type="term" value="F:zinc ion binding"/>
    <property type="evidence" value="ECO:0007669"/>
    <property type="project" value="UniProtKB-KW"/>
</dbReference>
<feature type="compositionally biased region" description="Basic residues" evidence="15">
    <location>
        <begin position="259"/>
        <end position="268"/>
    </location>
</feature>
<dbReference type="CDD" id="cd03363">
    <property type="entry name" value="TOPRIM_TopoIA_TopoI"/>
    <property type="match status" value="1"/>
</dbReference>
<dbReference type="PROSITE" id="PS00396">
    <property type="entry name" value="TOPO_IA_1"/>
    <property type="match status" value="1"/>
</dbReference>
<feature type="region of interest" description="Disordered" evidence="15">
    <location>
        <begin position="1140"/>
        <end position="1163"/>
    </location>
</feature>
<evidence type="ECO:0000256" key="4">
    <source>
        <dbReference type="ARBA" id="ARBA00022723"/>
    </source>
</evidence>
<feature type="domain" description="Topo IA-type catalytic" evidence="17">
    <location>
        <begin position="488"/>
        <end position="937"/>
    </location>
</feature>
<protein>
    <recommendedName>
        <fullName evidence="3">DNA topoisomerase</fullName>
        <ecNumber evidence="3">5.6.2.1</ecNumber>
    </recommendedName>
    <alternativeName>
        <fullName evidence="14">Omega-protein</fullName>
    </alternativeName>
    <alternativeName>
        <fullName evidence="13">Relaxing enzyme</fullName>
    </alternativeName>
    <alternativeName>
        <fullName evidence="11">Swivelase</fullName>
    </alternativeName>
    <alternativeName>
        <fullName evidence="12">Untwisting enzyme</fullName>
    </alternativeName>
</protein>
<sequence>MALFRHRLFSTTSLQESFSNISRRPVMLHSRTLQNLPGCFVSYPLFHNGGRSRKSIQLKVKTVTDSCCISISQLNGLRLQFERGSCLLRGHSNKNGHGGSTLVSDTSAIYASRSLEANNGVKLSLPSYRLNTVRSLHGASTKKNNSVSKRVGSSGKSNSAGDLVHGAEKVTKPFPVHSSLDEGIQVGVPNPTDVGSINCSKSAVKGGNTTKSKKKAGKSGSSNQSTKPLSTKKQLPNSEVQDEQLPVTGVASATAGTKGPRRTARKKKSTDTAQTSPTVPKEMQVEGVTPLSMTDKQSKGLPQPSTKKKKNSSRKIMVMSSDHVSSKQSNPMVARSDGGQRTTQTEELRPLHPPSGKSVLVVESMTKANVIQRYLGDSYEVLPSYGHVRDLAARAGSVRPDDDFSMVWEVPSSAWTHLKTIKVALSGAQYLILATDPDREGEAIAWHLAEMLQQQDALHEGVTVARVVFHEITESSIKTALQSPRNVNMNLVQAYLTRRALDYLIGFNISPLLWKKLPGCQSAGRVQAAALALICDRESEIEEFKPREYWTVETEFRDIACDASGSGVSFLAHMTFLNSKKLEKFSISSQEMAKVIEENLKSSKFDVLNVKLNQLNRNSPAPYITSTLQQDAANKLHFSASYTMKLAQKLYEGVKLSDNEATGLITYMRTDGLHVSAEAVKDIQSLIIDRYGQNYASSGAKHFKRVKNAQEAHEAIRPTCIQRFPSKLVDVLDKDSLKLYTLIWSRTMASQMAPAIIEQIQVDTGNGEGTVLRSAASRIAFLGYQAVLKDKDMSAIDESDNEDILDGAFTALRALKVGDLVHLDKVNLKQHHTQPPPRYSEGALVKKLEELGIGRPSTYATIIKVLQDRNYMTVKSRVLYPEFRGRMVSAFLSDHFSEVTDYSFTADMENELDNVSVGKTEWKGLLKDYWSRFSVYCDQASRVDIRQVEKMLQQRFEGYLFGSLPETSRSCPSCLEGKLIFKVSRFGAGYFIGCDQHPKCKYIARTIFNDDDEPEIQKPEKCFQPRLLGLHPGSEEKIYLKDGPYGFYIQLGDDRKGHSPKRVAAHLAKDMDSITLDDAIALLKYPLTLGQHPEDGLPVIVRVSRGGFSVKHRRTNAVVPKSIKPQQLTLEKALKLLSSKDVTRTGRPSRSQKNEEALEDVTF</sequence>
<comment type="caution">
    <text evidence="18">The sequence shown here is derived from an EMBL/GenBank/DDBJ whole genome shotgun (WGS) entry which is preliminary data.</text>
</comment>
<dbReference type="Gene3D" id="3.30.65.10">
    <property type="entry name" value="Bacterial Topoisomerase I, domain 1"/>
    <property type="match status" value="1"/>
</dbReference>
<evidence type="ECO:0000313" key="18">
    <source>
        <dbReference type="EMBL" id="KAG9448601.1"/>
    </source>
</evidence>
<evidence type="ECO:0000256" key="15">
    <source>
        <dbReference type="SAM" id="MobiDB-lite"/>
    </source>
</evidence>
<feature type="compositionally biased region" description="Polar residues" evidence="15">
    <location>
        <begin position="224"/>
        <end position="239"/>
    </location>
</feature>
<organism evidence="18 19">
    <name type="scientific">Aristolochia fimbriata</name>
    <name type="common">White veined hardy Dutchman's pipe vine</name>
    <dbReference type="NCBI Taxonomy" id="158543"/>
    <lineage>
        <taxon>Eukaryota</taxon>
        <taxon>Viridiplantae</taxon>
        <taxon>Streptophyta</taxon>
        <taxon>Embryophyta</taxon>
        <taxon>Tracheophyta</taxon>
        <taxon>Spermatophyta</taxon>
        <taxon>Magnoliopsida</taxon>
        <taxon>Magnoliidae</taxon>
        <taxon>Piperales</taxon>
        <taxon>Aristolochiaceae</taxon>
        <taxon>Aristolochia</taxon>
    </lineage>
</organism>
<evidence type="ECO:0000256" key="11">
    <source>
        <dbReference type="ARBA" id="ARBA00030003"/>
    </source>
</evidence>
<dbReference type="GO" id="GO:0005694">
    <property type="term" value="C:chromosome"/>
    <property type="evidence" value="ECO:0007669"/>
    <property type="project" value="InterPro"/>
</dbReference>
<keyword evidence="19" id="KW-1185">Reference proteome</keyword>
<dbReference type="AlphaFoldDB" id="A0AAV7EL97"/>
<keyword evidence="4" id="KW-0479">Metal-binding</keyword>
<dbReference type="PROSITE" id="PS52039">
    <property type="entry name" value="TOPO_IA_2"/>
    <property type="match status" value="1"/>
</dbReference>
<evidence type="ECO:0000256" key="10">
    <source>
        <dbReference type="ARBA" id="ARBA00023235"/>
    </source>
</evidence>
<dbReference type="GO" id="GO:0003677">
    <property type="term" value="F:DNA binding"/>
    <property type="evidence" value="ECO:0007669"/>
    <property type="project" value="UniProtKB-KW"/>
</dbReference>
<dbReference type="GO" id="GO:0006265">
    <property type="term" value="P:DNA topological change"/>
    <property type="evidence" value="ECO:0007669"/>
    <property type="project" value="InterPro"/>
</dbReference>
<feature type="compositionally biased region" description="Polar residues" evidence="15">
    <location>
        <begin position="322"/>
        <end position="331"/>
    </location>
</feature>
<dbReference type="Proteomes" id="UP000825729">
    <property type="component" value="Unassembled WGS sequence"/>
</dbReference>
<evidence type="ECO:0000256" key="13">
    <source>
        <dbReference type="ARBA" id="ARBA00032235"/>
    </source>
</evidence>
<evidence type="ECO:0000256" key="5">
    <source>
        <dbReference type="ARBA" id="ARBA00022771"/>
    </source>
</evidence>
<dbReference type="InterPro" id="IPR003601">
    <property type="entry name" value="Topo_IA_2"/>
</dbReference>
<dbReference type="InterPro" id="IPR028612">
    <property type="entry name" value="Topoisom_1_IA"/>
</dbReference>
<dbReference type="InterPro" id="IPR000380">
    <property type="entry name" value="Topo_IA"/>
</dbReference>
<dbReference type="InterPro" id="IPR025589">
    <property type="entry name" value="Toprim_C_rpt"/>
</dbReference>
<dbReference type="InterPro" id="IPR003602">
    <property type="entry name" value="Topo_IA_DNA-bd_dom"/>
</dbReference>
<dbReference type="Pfam" id="PF01396">
    <property type="entry name" value="Zn_ribbon_Top1"/>
    <property type="match status" value="1"/>
</dbReference>
<keyword evidence="6" id="KW-0862">Zinc</keyword>
<dbReference type="PANTHER" id="PTHR42785">
    <property type="entry name" value="DNA TOPOISOMERASE, TYPE IA, CORE"/>
    <property type="match status" value="1"/>
</dbReference>
<name>A0AAV7EL97_ARIFI</name>